<keyword evidence="4" id="KW-1185">Reference proteome</keyword>
<gene>
    <name evidence="3" type="ORF">PACLA_8A068791</name>
</gene>
<dbReference type="PANTHER" id="PTHR45629:SF7">
    <property type="entry name" value="DNA EXCISION REPAIR PROTEIN ERCC-6-RELATED"/>
    <property type="match status" value="1"/>
</dbReference>
<comment type="caution">
    <text evidence="3">The sequence shown here is derived from an EMBL/GenBank/DDBJ whole genome shotgun (WGS) entry which is preliminary data.</text>
</comment>
<feature type="region of interest" description="Disordered" evidence="1">
    <location>
        <begin position="1"/>
        <end position="20"/>
    </location>
</feature>
<dbReference type="InterPro" id="IPR000330">
    <property type="entry name" value="SNF2_N"/>
</dbReference>
<dbReference type="EMBL" id="CACRXK020008544">
    <property type="protein sequence ID" value="CAB4015028.1"/>
    <property type="molecule type" value="Genomic_DNA"/>
</dbReference>
<name>A0A7D9INP7_PARCT</name>
<evidence type="ECO:0000256" key="1">
    <source>
        <dbReference type="SAM" id="MobiDB-lite"/>
    </source>
</evidence>
<dbReference type="PANTHER" id="PTHR45629">
    <property type="entry name" value="SNF2/RAD54 FAMILY MEMBER"/>
    <property type="match status" value="1"/>
</dbReference>
<reference evidence="3" key="1">
    <citation type="submission" date="2020-04" db="EMBL/GenBank/DDBJ databases">
        <authorList>
            <person name="Alioto T."/>
            <person name="Alioto T."/>
            <person name="Gomez Garrido J."/>
        </authorList>
    </citation>
    <scope>NUCLEOTIDE SEQUENCE</scope>
    <source>
        <strain evidence="3">A484AB</strain>
    </source>
</reference>
<dbReference type="InterPro" id="IPR050496">
    <property type="entry name" value="SNF2_RAD54_helicase_repair"/>
</dbReference>
<dbReference type="Proteomes" id="UP001152795">
    <property type="component" value="Unassembled WGS sequence"/>
</dbReference>
<proteinExistence type="predicted"/>
<evidence type="ECO:0000313" key="3">
    <source>
        <dbReference type="EMBL" id="CAB4015028.1"/>
    </source>
</evidence>
<dbReference type="SUPFAM" id="SSF52540">
    <property type="entry name" value="P-loop containing nucleoside triphosphate hydrolases"/>
    <property type="match status" value="1"/>
</dbReference>
<evidence type="ECO:0000313" key="4">
    <source>
        <dbReference type="Proteomes" id="UP001152795"/>
    </source>
</evidence>
<dbReference type="AlphaFoldDB" id="A0A7D9INP7"/>
<protein>
    <submittedName>
        <fullName evidence="3">DNA excision repair ERCC-6-like 2</fullName>
    </submittedName>
</protein>
<sequence length="154" mass="17224">MLDGSVCASDKQKEVETTIETKKNTSKRHLFDDVDGFTDEDLEKPNFSRKQSSEKVPFILSDVGNPPVVQVPSTINQYLREYQKEGIAFLYRQYSSGKGAILADDMGLGKTVQVIGFISAVLGKTGTKLDIYGKFLSENDKCHSDICIYKQSWI</sequence>
<dbReference type="InterPro" id="IPR038718">
    <property type="entry name" value="SNF2-like_sf"/>
</dbReference>
<dbReference type="InterPro" id="IPR027417">
    <property type="entry name" value="P-loop_NTPase"/>
</dbReference>
<evidence type="ECO:0000259" key="2">
    <source>
        <dbReference type="Pfam" id="PF00176"/>
    </source>
</evidence>
<dbReference type="Pfam" id="PF00176">
    <property type="entry name" value="SNF2-rel_dom"/>
    <property type="match status" value="1"/>
</dbReference>
<accession>A0A7D9INP7</accession>
<dbReference type="OrthoDB" id="448448at2759"/>
<dbReference type="GO" id="GO:0005524">
    <property type="term" value="F:ATP binding"/>
    <property type="evidence" value="ECO:0007669"/>
    <property type="project" value="InterPro"/>
</dbReference>
<feature type="domain" description="SNF2 N-terminal" evidence="2">
    <location>
        <begin position="82"/>
        <end position="122"/>
    </location>
</feature>
<feature type="compositionally biased region" description="Basic and acidic residues" evidence="1">
    <location>
        <begin position="10"/>
        <end position="20"/>
    </location>
</feature>
<organism evidence="3 4">
    <name type="scientific">Paramuricea clavata</name>
    <name type="common">Red gorgonian</name>
    <name type="synonym">Violescent sea-whip</name>
    <dbReference type="NCBI Taxonomy" id="317549"/>
    <lineage>
        <taxon>Eukaryota</taxon>
        <taxon>Metazoa</taxon>
        <taxon>Cnidaria</taxon>
        <taxon>Anthozoa</taxon>
        <taxon>Octocorallia</taxon>
        <taxon>Malacalcyonacea</taxon>
        <taxon>Plexauridae</taxon>
        <taxon>Paramuricea</taxon>
    </lineage>
</organism>
<dbReference type="Gene3D" id="3.40.50.10810">
    <property type="entry name" value="Tandem AAA-ATPase domain"/>
    <property type="match status" value="1"/>
</dbReference>